<protein>
    <submittedName>
        <fullName evidence="9">Putative hmg box protein</fullName>
    </submittedName>
</protein>
<keyword evidence="10" id="KW-1185">Reference proteome</keyword>
<feature type="domain" description="HMG box" evidence="8">
    <location>
        <begin position="130"/>
        <end position="198"/>
    </location>
</feature>
<accession>A0A0G2EYF3</accession>
<reference evidence="9 10" key="2">
    <citation type="submission" date="2015-05" db="EMBL/GenBank/DDBJ databases">
        <authorList>
            <person name="Morales-Cruz A."/>
            <person name="Amrine K.C."/>
            <person name="Cantu D."/>
        </authorList>
    </citation>
    <scope>NUCLEOTIDE SEQUENCE [LARGE SCALE GENOMIC DNA]</scope>
    <source>
        <strain evidence="9">UCRPC4</strain>
    </source>
</reference>
<dbReference type="AlphaFoldDB" id="A0A0G2EYF3"/>
<keyword evidence="3 6" id="KW-0238">DNA-binding</keyword>
<evidence type="ECO:0000256" key="1">
    <source>
        <dbReference type="ARBA" id="ARBA00004123"/>
    </source>
</evidence>
<dbReference type="EMBL" id="LCWF01000028">
    <property type="protein sequence ID" value="KKY27101.1"/>
    <property type="molecule type" value="Genomic_DNA"/>
</dbReference>
<gene>
    <name evidence="9" type="ORF">UCRPC4_g01235</name>
</gene>
<dbReference type="InterPro" id="IPR050917">
    <property type="entry name" value="SOX_TF"/>
</dbReference>
<dbReference type="Gene3D" id="1.10.30.10">
    <property type="entry name" value="High mobility group box domain"/>
    <property type="match status" value="1"/>
</dbReference>
<name>A0A0G2EYF3_PHACM</name>
<evidence type="ECO:0000256" key="6">
    <source>
        <dbReference type="PROSITE-ProRule" id="PRU00267"/>
    </source>
</evidence>
<comment type="caution">
    <text evidence="9">The sequence shown here is derived from an EMBL/GenBank/DDBJ whole genome shotgun (WGS) entry which is preliminary data.</text>
</comment>
<evidence type="ECO:0000256" key="4">
    <source>
        <dbReference type="ARBA" id="ARBA00023163"/>
    </source>
</evidence>
<proteinExistence type="predicted"/>
<dbReference type="SUPFAM" id="SSF47095">
    <property type="entry name" value="HMG-box"/>
    <property type="match status" value="1"/>
</dbReference>
<dbReference type="SMART" id="SM00398">
    <property type="entry name" value="HMG"/>
    <property type="match status" value="1"/>
</dbReference>
<evidence type="ECO:0000256" key="2">
    <source>
        <dbReference type="ARBA" id="ARBA00023015"/>
    </source>
</evidence>
<keyword evidence="4" id="KW-0804">Transcription</keyword>
<feature type="DNA-binding region" description="HMG box" evidence="6">
    <location>
        <begin position="130"/>
        <end position="198"/>
    </location>
</feature>
<dbReference type="CDD" id="cd01389">
    <property type="entry name" value="HMG-box_ROX1-like"/>
    <property type="match status" value="1"/>
</dbReference>
<organism evidence="9 10">
    <name type="scientific">Phaeomoniella chlamydospora</name>
    <name type="common">Phaeoacremonium chlamydosporum</name>
    <dbReference type="NCBI Taxonomy" id="158046"/>
    <lineage>
        <taxon>Eukaryota</taxon>
        <taxon>Fungi</taxon>
        <taxon>Dikarya</taxon>
        <taxon>Ascomycota</taxon>
        <taxon>Pezizomycotina</taxon>
        <taxon>Eurotiomycetes</taxon>
        <taxon>Chaetothyriomycetidae</taxon>
        <taxon>Phaeomoniellales</taxon>
        <taxon>Phaeomoniellaceae</taxon>
        <taxon>Phaeomoniella</taxon>
    </lineage>
</organism>
<evidence type="ECO:0000313" key="10">
    <source>
        <dbReference type="Proteomes" id="UP000053317"/>
    </source>
</evidence>
<evidence type="ECO:0000256" key="7">
    <source>
        <dbReference type="SAM" id="MobiDB-lite"/>
    </source>
</evidence>
<comment type="subcellular location">
    <subcellularLocation>
        <location evidence="1">Nucleus</location>
    </subcellularLocation>
</comment>
<evidence type="ECO:0000259" key="8">
    <source>
        <dbReference type="PROSITE" id="PS50118"/>
    </source>
</evidence>
<dbReference type="InterPro" id="IPR036910">
    <property type="entry name" value="HMG_box_dom_sf"/>
</dbReference>
<keyword evidence="5 6" id="KW-0539">Nucleus</keyword>
<dbReference type="PANTHER" id="PTHR45803">
    <property type="entry name" value="SOX100B"/>
    <property type="match status" value="1"/>
</dbReference>
<feature type="region of interest" description="Disordered" evidence="7">
    <location>
        <begin position="1"/>
        <end position="41"/>
    </location>
</feature>
<dbReference type="Pfam" id="PF00505">
    <property type="entry name" value="HMG_box"/>
    <property type="match status" value="1"/>
</dbReference>
<reference evidence="9 10" key="1">
    <citation type="submission" date="2015-05" db="EMBL/GenBank/DDBJ databases">
        <title>Distinctive expansion of gene families associated with plant cell wall degradation and secondary metabolism in the genomes of grapevine trunk pathogens.</title>
        <authorList>
            <person name="Lawrence D.P."/>
            <person name="Travadon R."/>
            <person name="Rolshausen P.E."/>
            <person name="Baumgartner K."/>
        </authorList>
    </citation>
    <scope>NUCLEOTIDE SEQUENCE [LARGE SCALE GENOMIC DNA]</scope>
    <source>
        <strain evidence="9">UCRPC4</strain>
    </source>
</reference>
<dbReference type="Proteomes" id="UP000053317">
    <property type="component" value="Unassembled WGS sequence"/>
</dbReference>
<dbReference type="GO" id="GO:0000978">
    <property type="term" value="F:RNA polymerase II cis-regulatory region sequence-specific DNA binding"/>
    <property type="evidence" value="ECO:0007669"/>
    <property type="project" value="TreeGrafter"/>
</dbReference>
<evidence type="ECO:0000256" key="3">
    <source>
        <dbReference type="ARBA" id="ARBA00023125"/>
    </source>
</evidence>
<feature type="region of interest" description="Disordered" evidence="7">
    <location>
        <begin position="191"/>
        <end position="273"/>
    </location>
</feature>
<evidence type="ECO:0000313" key="9">
    <source>
        <dbReference type="EMBL" id="KKY27101.1"/>
    </source>
</evidence>
<dbReference type="PROSITE" id="PS50118">
    <property type="entry name" value="HMG_BOX_2"/>
    <property type="match status" value="1"/>
</dbReference>
<feature type="compositionally biased region" description="Basic residues" evidence="7">
    <location>
        <begin position="73"/>
        <end position="83"/>
    </location>
</feature>
<evidence type="ECO:0000256" key="5">
    <source>
        <dbReference type="ARBA" id="ARBA00023242"/>
    </source>
</evidence>
<feature type="region of interest" description="Disordered" evidence="7">
    <location>
        <begin position="57"/>
        <end position="88"/>
    </location>
</feature>
<dbReference type="PANTHER" id="PTHR45803:SF5">
    <property type="entry name" value="SOX100B"/>
    <property type="match status" value="1"/>
</dbReference>
<dbReference type="OrthoDB" id="2307332at2759"/>
<sequence length="425" mass="47614">MSSYPAYPTPPQHSGYGDPSYYQTAQPGYHPVSEQHGHYRQPHEGVYARRGKVLGSPIGFGRMHTSERESKSPKPKKARKTNTKPKTTVIHGPLSEVTKDYNVPIKNMEEWVNRSAEVRRKEAEKKGGYVARPMNSFMLYRSAYAERIKMYCKENNHQVVSQVSGASWPQEPKPVRDHYEQLAMLERENHQKAHPEYKFAPNKNAAANKKRKSWESDDESDAEDPEWRSGRSGSSKKARSDRNSARSTPFDTKHPAHPMSLHQSSWEGNSLGRPVPHMIPSADMHGSYYQHHVSQYVPNIDDATMRKTAMGSAGPRVGTPLLGMPGGTHHDLLQPHSQMSTPVPMEAPMDPALMYDGQPHYVPVEDYATTHYQYGPTSGASGVDHHQYTSAPGYHPGMQTLTDHRGGWPGAMGAGSDFDTELNYL</sequence>
<dbReference type="GO" id="GO:0000981">
    <property type="term" value="F:DNA-binding transcription factor activity, RNA polymerase II-specific"/>
    <property type="evidence" value="ECO:0007669"/>
    <property type="project" value="TreeGrafter"/>
</dbReference>
<keyword evidence="2" id="KW-0805">Transcription regulation</keyword>
<dbReference type="InterPro" id="IPR009071">
    <property type="entry name" value="HMG_box_dom"/>
</dbReference>
<dbReference type="GO" id="GO:0005634">
    <property type="term" value="C:nucleus"/>
    <property type="evidence" value="ECO:0007669"/>
    <property type="project" value="UniProtKB-SubCell"/>
</dbReference>